<dbReference type="AlphaFoldDB" id="A0AAV1Z7R0"/>
<gene>
    <name evidence="1" type="ORF">LARSCL_LOCUS3047</name>
</gene>
<evidence type="ECO:0000313" key="1">
    <source>
        <dbReference type="EMBL" id="CAL1266349.1"/>
    </source>
</evidence>
<proteinExistence type="predicted"/>
<evidence type="ECO:0000313" key="2">
    <source>
        <dbReference type="Proteomes" id="UP001497382"/>
    </source>
</evidence>
<dbReference type="EMBL" id="CAXIEN010000023">
    <property type="protein sequence ID" value="CAL1266349.1"/>
    <property type="molecule type" value="Genomic_DNA"/>
</dbReference>
<sequence length="67" mass="7570">FPTTTYSPQFQDLLPKKLPRAVEEALYKKAVTPLLRNKIVRAIADKCFEHGISSKEVNIVADLATQR</sequence>
<feature type="non-terminal residue" evidence="1">
    <location>
        <position position="1"/>
    </location>
</feature>
<feature type="non-terminal residue" evidence="1">
    <location>
        <position position="67"/>
    </location>
</feature>
<keyword evidence="2" id="KW-1185">Reference proteome</keyword>
<dbReference type="Proteomes" id="UP001497382">
    <property type="component" value="Unassembled WGS sequence"/>
</dbReference>
<name>A0AAV1Z7R0_9ARAC</name>
<reference evidence="1 2" key="1">
    <citation type="submission" date="2024-04" db="EMBL/GenBank/DDBJ databases">
        <authorList>
            <person name="Rising A."/>
            <person name="Reimegard J."/>
            <person name="Sonavane S."/>
            <person name="Akerstrom W."/>
            <person name="Nylinder S."/>
            <person name="Hedman E."/>
            <person name="Kallberg Y."/>
        </authorList>
    </citation>
    <scope>NUCLEOTIDE SEQUENCE [LARGE SCALE GENOMIC DNA]</scope>
</reference>
<accession>A0AAV1Z7R0</accession>
<protein>
    <submittedName>
        <fullName evidence="1">Uncharacterized protein</fullName>
    </submittedName>
</protein>
<organism evidence="1 2">
    <name type="scientific">Larinioides sclopetarius</name>
    <dbReference type="NCBI Taxonomy" id="280406"/>
    <lineage>
        <taxon>Eukaryota</taxon>
        <taxon>Metazoa</taxon>
        <taxon>Ecdysozoa</taxon>
        <taxon>Arthropoda</taxon>
        <taxon>Chelicerata</taxon>
        <taxon>Arachnida</taxon>
        <taxon>Araneae</taxon>
        <taxon>Araneomorphae</taxon>
        <taxon>Entelegynae</taxon>
        <taxon>Araneoidea</taxon>
        <taxon>Araneidae</taxon>
        <taxon>Larinioides</taxon>
    </lineage>
</organism>
<comment type="caution">
    <text evidence="1">The sequence shown here is derived from an EMBL/GenBank/DDBJ whole genome shotgun (WGS) entry which is preliminary data.</text>
</comment>